<organism evidence="2 3">
    <name type="scientific">Letharia lupina</name>
    <dbReference type="NCBI Taxonomy" id="560253"/>
    <lineage>
        <taxon>Eukaryota</taxon>
        <taxon>Fungi</taxon>
        <taxon>Dikarya</taxon>
        <taxon>Ascomycota</taxon>
        <taxon>Pezizomycotina</taxon>
        <taxon>Lecanoromycetes</taxon>
        <taxon>OSLEUM clade</taxon>
        <taxon>Lecanoromycetidae</taxon>
        <taxon>Lecanorales</taxon>
        <taxon>Lecanorineae</taxon>
        <taxon>Parmeliaceae</taxon>
        <taxon>Letharia</taxon>
    </lineage>
</organism>
<dbReference type="GeneID" id="59337687"/>
<evidence type="ECO:0000313" key="3">
    <source>
        <dbReference type="Proteomes" id="UP000593566"/>
    </source>
</evidence>
<sequence length="375" mass="41562">MDPRLDPKWDIHFPDASSRPKYGDQMISSYNLSFIYTCANYPDDDGLILADPENKRVFLATLRVLFGNARTDIPYVVTTFEDPDHWITKKVAAVADKYIDELLADIQTLSSPEKEAKATREEIVKIYAGACWYDPEGTGFEPAELRILLGALIGMKKGERVRAIPPFVRSFIEDDEDTFTEEVKRFASLRKDELLGEVDVLWRNHVTKDLTPPALVEPTPAEPSIPAGYRNVGSAYGAPDIRPVPGGLSTISHPSSQTPASGHEQDFILGQLPEGSQFQSEHEGLYGHQTVLDKESPPSSNAEISASSSSRRSASPTGAGVKRQTEDEKARRNTAKGGSEKKADEGDEKKPRDSRQKKAVRVNYQDKKGHPLRPK</sequence>
<evidence type="ECO:0000313" key="2">
    <source>
        <dbReference type="EMBL" id="KAF6226426.1"/>
    </source>
</evidence>
<dbReference type="AlphaFoldDB" id="A0A8H6CNN8"/>
<accession>A0A8H6CNN8</accession>
<gene>
    <name evidence="2" type="ORF">HO133_009292</name>
</gene>
<dbReference type="EMBL" id="JACCJB010000006">
    <property type="protein sequence ID" value="KAF6226426.1"/>
    <property type="molecule type" value="Genomic_DNA"/>
</dbReference>
<feature type="compositionally biased region" description="Basic and acidic residues" evidence="1">
    <location>
        <begin position="338"/>
        <end position="356"/>
    </location>
</feature>
<dbReference type="RefSeq" id="XP_037154979.1">
    <property type="nucleotide sequence ID" value="XM_037300153.1"/>
</dbReference>
<feature type="region of interest" description="Disordered" evidence="1">
    <location>
        <begin position="291"/>
        <end position="375"/>
    </location>
</feature>
<protein>
    <submittedName>
        <fullName evidence="2">Uncharacterized protein</fullName>
    </submittedName>
</protein>
<feature type="region of interest" description="Disordered" evidence="1">
    <location>
        <begin position="236"/>
        <end position="263"/>
    </location>
</feature>
<reference evidence="2 3" key="1">
    <citation type="journal article" date="2020" name="Genomics">
        <title>Complete, high-quality genomes from long-read metagenomic sequencing of two wolf lichen thalli reveals enigmatic genome architecture.</title>
        <authorList>
            <person name="McKenzie S.K."/>
            <person name="Walston R.F."/>
            <person name="Allen J.L."/>
        </authorList>
    </citation>
    <scope>NUCLEOTIDE SEQUENCE [LARGE SCALE GENOMIC DNA]</scope>
    <source>
        <strain evidence="2">WasteWater1</strain>
    </source>
</reference>
<comment type="caution">
    <text evidence="2">The sequence shown here is derived from an EMBL/GenBank/DDBJ whole genome shotgun (WGS) entry which is preliminary data.</text>
</comment>
<name>A0A8H6CNN8_9LECA</name>
<feature type="compositionally biased region" description="Low complexity" evidence="1">
    <location>
        <begin position="297"/>
        <end position="316"/>
    </location>
</feature>
<dbReference type="Proteomes" id="UP000593566">
    <property type="component" value="Unassembled WGS sequence"/>
</dbReference>
<keyword evidence="3" id="KW-1185">Reference proteome</keyword>
<proteinExistence type="predicted"/>
<feature type="compositionally biased region" description="Polar residues" evidence="1">
    <location>
        <begin position="249"/>
        <end position="260"/>
    </location>
</feature>
<evidence type="ECO:0000256" key="1">
    <source>
        <dbReference type="SAM" id="MobiDB-lite"/>
    </source>
</evidence>